<name>A0A6L2JG20_TANCI</name>
<organism evidence="1">
    <name type="scientific">Tanacetum cinerariifolium</name>
    <name type="common">Dalmatian daisy</name>
    <name type="synonym">Chrysanthemum cinerariifolium</name>
    <dbReference type="NCBI Taxonomy" id="118510"/>
    <lineage>
        <taxon>Eukaryota</taxon>
        <taxon>Viridiplantae</taxon>
        <taxon>Streptophyta</taxon>
        <taxon>Embryophyta</taxon>
        <taxon>Tracheophyta</taxon>
        <taxon>Spermatophyta</taxon>
        <taxon>Magnoliopsida</taxon>
        <taxon>eudicotyledons</taxon>
        <taxon>Gunneridae</taxon>
        <taxon>Pentapetalae</taxon>
        <taxon>asterids</taxon>
        <taxon>campanulids</taxon>
        <taxon>Asterales</taxon>
        <taxon>Asteraceae</taxon>
        <taxon>Asteroideae</taxon>
        <taxon>Anthemideae</taxon>
        <taxon>Anthemidinae</taxon>
        <taxon>Tanacetum</taxon>
    </lineage>
</organism>
<proteinExistence type="predicted"/>
<dbReference type="AlphaFoldDB" id="A0A6L2JG20"/>
<evidence type="ECO:0000313" key="1">
    <source>
        <dbReference type="EMBL" id="GEU35866.1"/>
    </source>
</evidence>
<gene>
    <name evidence="1" type="ORF">Tci_007844</name>
</gene>
<sequence length="161" mass="18661">MRYVDTKCNRKELRLCILKGPYVMIEINIPAKPATETEEAVPIQNVLETYKNTCPENRTYFDSKAEAIHMILSGIGDDIYSTVDACTTVKEFGKLTLRDGESIESYYSRFYKMMNEMIQKSLALIAKHFKRIYKPTNNNLRTLSITRNKNMDTSLRNKNDN</sequence>
<protein>
    <submittedName>
        <fullName evidence="1">Uncharacterized protein</fullName>
    </submittedName>
</protein>
<comment type="caution">
    <text evidence="1">The sequence shown here is derived from an EMBL/GenBank/DDBJ whole genome shotgun (WGS) entry which is preliminary data.</text>
</comment>
<accession>A0A6L2JG20</accession>
<reference evidence="1" key="1">
    <citation type="journal article" date="2019" name="Sci. Rep.">
        <title>Draft genome of Tanacetum cinerariifolium, the natural source of mosquito coil.</title>
        <authorList>
            <person name="Yamashiro T."/>
            <person name="Shiraishi A."/>
            <person name="Satake H."/>
            <person name="Nakayama K."/>
        </authorList>
    </citation>
    <scope>NUCLEOTIDE SEQUENCE</scope>
</reference>
<dbReference type="EMBL" id="BKCJ010000740">
    <property type="protein sequence ID" value="GEU35866.1"/>
    <property type="molecule type" value="Genomic_DNA"/>
</dbReference>